<accession>A0A0L0CNJ3</accession>
<dbReference type="GO" id="GO:0003887">
    <property type="term" value="F:DNA-directed DNA polymerase activity"/>
    <property type="evidence" value="ECO:0007669"/>
    <property type="project" value="InterPro"/>
</dbReference>
<dbReference type="Proteomes" id="UP000037069">
    <property type="component" value="Unassembled WGS sequence"/>
</dbReference>
<protein>
    <recommendedName>
        <fullName evidence="1">Initiator Rep protein WH1 domain-containing protein</fullName>
    </recommendedName>
</protein>
<dbReference type="Pfam" id="PF21205">
    <property type="entry name" value="Rep3_C"/>
    <property type="match status" value="1"/>
</dbReference>
<dbReference type="EMBL" id="JRES01000246">
    <property type="protein sequence ID" value="KNC33009.1"/>
    <property type="molecule type" value="Genomic_DNA"/>
</dbReference>
<feature type="domain" description="Initiator Rep protein WH1" evidence="1">
    <location>
        <begin position="45"/>
        <end position="193"/>
    </location>
</feature>
<dbReference type="Pfam" id="PF01051">
    <property type="entry name" value="Rep3_N"/>
    <property type="match status" value="1"/>
</dbReference>
<reference evidence="2 3" key="1">
    <citation type="journal article" date="2015" name="Nat. Commun.">
        <title>Lucilia cuprina genome unlocks parasitic fly biology to underpin future interventions.</title>
        <authorList>
            <person name="Anstead C.A."/>
            <person name="Korhonen P.K."/>
            <person name="Young N.D."/>
            <person name="Hall R.S."/>
            <person name="Jex A.R."/>
            <person name="Murali S.C."/>
            <person name="Hughes D.S."/>
            <person name="Lee S.F."/>
            <person name="Perry T."/>
            <person name="Stroehlein A.J."/>
            <person name="Ansell B.R."/>
            <person name="Breugelmans B."/>
            <person name="Hofmann A."/>
            <person name="Qu J."/>
            <person name="Dugan S."/>
            <person name="Lee S.L."/>
            <person name="Chao H."/>
            <person name="Dinh H."/>
            <person name="Han Y."/>
            <person name="Doddapaneni H.V."/>
            <person name="Worley K.C."/>
            <person name="Muzny D.M."/>
            <person name="Ioannidis P."/>
            <person name="Waterhouse R.M."/>
            <person name="Zdobnov E.M."/>
            <person name="James P.J."/>
            <person name="Bagnall N.H."/>
            <person name="Kotze A.C."/>
            <person name="Gibbs R.A."/>
            <person name="Richards S."/>
            <person name="Batterham P."/>
            <person name="Gasser R.B."/>
        </authorList>
    </citation>
    <scope>NUCLEOTIDE SEQUENCE [LARGE SCALE GENOMIC DNA]</scope>
    <source>
        <strain evidence="2 3">LS</strain>
        <tissue evidence="2">Full body</tissue>
    </source>
</reference>
<dbReference type="InterPro" id="IPR036390">
    <property type="entry name" value="WH_DNA-bd_sf"/>
</dbReference>
<dbReference type="AlphaFoldDB" id="A0A0L0CNJ3"/>
<comment type="caution">
    <text evidence="2">The sequence shown here is derived from an EMBL/GenBank/DDBJ whole genome shotgun (WGS) entry which is preliminary data.</text>
</comment>
<organism evidence="2 3">
    <name type="scientific">Lucilia cuprina</name>
    <name type="common">Green bottle fly</name>
    <name type="synonym">Australian sheep blowfly</name>
    <dbReference type="NCBI Taxonomy" id="7375"/>
    <lineage>
        <taxon>Eukaryota</taxon>
        <taxon>Metazoa</taxon>
        <taxon>Ecdysozoa</taxon>
        <taxon>Arthropoda</taxon>
        <taxon>Hexapoda</taxon>
        <taxon>Insecta</taxon>
        <taxon>Pterygota</taxon>
        <taxon>Neoptera</taxon>
        <taxon>Endopterygota</taxon>
        <taxon>Diptera</taxon>
        <taxon>Brachycera</taxon>
        <taxon>Muscomorpha</taxon>
        <taxon>Oestroidea</taxon>
        <taxon>Calliphoridae</taxon>
        <taxon>Luciliinae</taxon>
        <taxon>Lucilia</taxon>
    </lineage>
</organism>
<name>A0A0L0CNJ3_LUCCU</name>
<sequence>MKLSDAEKNKRLSEVFLKKSDREYYDLEITEDHQKLYDQMRTELVVKDNALINASYNLDLVEQRLILLAIIEARESGKGINANDPLTVHAESYINQFNVHRNGAYKALKDACDDLFERRFSYQSLSEKGNIQNHKARWVSEIIYVEKEAVVKLIFSSAIIPLITRLEAQFTSYEIDQISGLNTGYAIRLYELLIAWRSTGKTPVIDIQDFRKKLGVLDSEYSRFNNFKVRVLDPSIKQINENTDITIKVEQHKTGRSVTGFSFRFKQKVQPKVEQKADPKRDPNTPDFFVEMTDAQRLLFAHKLSELPEVGSEYAEIGESAEDFTKRLADMLLEPKKFRMFYPLLEQLGFGSKKIQSAPIKQVDEPKFLDFPNMQINRISYGMSRDKKFSHLKQESESPDDFMQRLRIMLKDPKQQIQFYDYLKSQK</sequence>
<evidence type="ECO:0000313" key="2">
    <source>
        <dbReference type="EMBL" id="KNC33009.1"/>
    </source>
</evidence>
<keyword evidence="3" id="KW-1185">Reference proteome</keyword>
<dbReference type="GO" id="GO:0006270">
    <property type="term" value="P:DNA replication initiation"/>
    <property type="evidence" value="ECO:0007669"/>
    <property type="project" value="InterPro"/>
</dbReference>
<dbReference type="NCBIfam" id="NF038290">
    <property type="entry name" value="repM_Acin"/>
    <property type="match status" value="1"/>
</dbReference>
<dbReference type="Gene3D" id="1.10.10.10">
    <property type="entry name" value="Winged helix-like DNA-binding domain superfamily/Winged helix DNA-binding domain"/>
    <property type="match status" value="2"/>
</dbReference>
<dbReference type="SUPFAM" id="SSF46785">
    <property type="entry name" value="Winged helix' DNA-binding domain"/>
    <property type="match status" value="2"/>
</dbReference>
<dbReference type="InterPro" id="IPR036388">
    <property type="entry name" value="WH-like_DNA-bd_sf"/>
</dbReference>
<gene>
    <name evidence="2" type="ORF">FF38_13482</name>
</gene>
<evidence type="ECO:0000259" key="1">
    <source>
        <dbReference type="Pfam" id="PF01051"/>
    </source>
</evidence>
<evidence type="ECO:0000313" key="3">
    <source>
        <dbReference type="Proteomes" id="UP000037069"/>
    </source>
</evidence>
<proteinExistence type="predicted"/>
<dbReference type="InterPro" id="IPR000525">
    <property type="entry name" value="Initiator_Rep_WH1"/>
</dbReference>